<reference evidence="1 2" key="1">
    <citation type="submission" date="2021-06" db="EMBL/GenBank/DDBJ databases">
        <title>Caerostris darwini draft genome.</title>
        <authorList>
            <person name="Kono N."/>
            <person name="Arakawa K."/>
        </authorList>
    </citation>
    <scope>NUCLEOTIDE SEQUENCE [LARGE SCALE GENOMIC DNA]</scope>
</reference>
<evidence type="ECO:0000313" key="2">
    <source>
        <dbReference type="Proteomes" id="UP001054837"/>
    </source>
</evidence>
<proteinExistence type="predicted"/>
<sequence length="71" mass="7900">MVPPVKEKETLRIKVAHSKRTSDSKLTAQCLLLPGNNTIRFIFTAERRTLPRGPVGDNALFGGRGWKKKAP</sequence>
<name>A0AAV4ST04_9ARAC</name>
<dbReference type="AlphaFoldDB" id="A0AAV4ST04"/>
<evidence type="ECO:0000313" key="1">
    <source>
        <dbReference type="EMBL" id="GIY35630.1"/>
    </source>
</evidence>
<dbReference type="Proteomes" id="UP001054837">
    <property type="component" value="Unassembled WGS sequence"/>
</dbReference>
<dbReference type="EMBL" id="BPLQ01008196">
    <property type="protein sequence ID" value="GIY35630.1"/>
    <property type="molecule type" value="Genomic_DNA"/>
</dbReference>
<protein>
    <submittedName>
        <fullName evidence="1">Uncharacterized protein</fullName>
    </submittedName>
</protein>
<keyword evidence="2" id="KW-1185">Reference proteome</keyword>
<comment type="caution">
    <text evidence="1">The sequence shown here is derived from an EMBL/GenBank/DDBJ whole genome shotgun (WGS) entry which is preliminary data.</text>
</comment>
<gene>
    <name evidence="1" type="ORF">CDAR_184791</name>
</gene>
<organism evidence="1 2">
    <name type="scientific">Caerostris darwini</name>
    <dbReference type="NCBI Taxonomy" id="1538125"/>
    <lineage>
        <taxon>Eukaryota</taxon>
        <taxon>Metazoa</taxon>
        <taxon>Ecdysozoa</taxon>
        <taxon>Arthropoda</taxon>
        <taxon>Chelicerata</taxon>
        <taxon>Arachnida</taxon>
        <taxon>Araneae</taxon>
        <taxon>Araneomorphae</taxon>
        <taxon>Entelegynae</taxon>
        <taxon>Araneoidea</taxon>
        <taxon>Araneidae</taxon>
        <taxon>Caerostris</taxon>
    </lineage>
</organism>
<accession>A0AAV4ST04</accession>